<evidence type="ECO:0000313" key="2">
    <source>
        <dbReference type="EMBL" id="BCX46950.1"/>
    </source>
</evidence>
<sequence length="388" mass="41839">MKSSLRHGPGTLVLSSLLILPAFAGSAKSPVESSGDWEWSISTGPAIRNVGKLKVNAGYRSSIGIIPSFVGNDSLTVPPIGDEGAYADRFYNDGYVRQDAGTGIDGSTWFWGYDNASQVQGDQLGYSATGAQSIRRDAYNVPSSGPFSRDSLRGFAPHIQVDARSPYQVAGFRFGLSAGFDFTQVDHASTFTNFTGTQFRDDYRLDYVDRFELGGVIPPSPGYAGSLAGPGPLIPNQPGSRSLTPVLLFTDTGSISNRVWNSIDIDVFSLTFGPTFQRSFGPVDLSLQAGLILNVYHWQARQAERLSATNRSGTTVVARWAEGDSGTKFRPGIYAQAEISYDVGNNLAVGTYLRLDTASEFRAQAGPSIYRIDPTGFMTGFSVTYTFP</sequence>
<evidence type="ECO:0000256" key="1">
    <source>
        <dbReference type="SAM" id="SignalP"/>
    </source>
</evidence>
<organism evidence="2 3">
    <name type="scientific">Haloferula helveola</name>
    <dbReference type="NCBI Taxonomy" id="490095"/>
    <lineage>
        <taxon>Bacteria</taxon>
        <taxon>Pseudomonadati</taxon>
        <taxon>Verrucomicrobiota</taxon>
        <taxon>Verrucomicrobiia</taxon>
        <taxon>Verrucomicrobiales</taxon>
        <taxon>Verrucomicrobiaceae</taxon>
        <taxon>Haloferula</taxon>
    </lineage>
</organism>
<keyword evidence="1" id="KW-0732">Signal</keyword>
<gene>
    <name evidence="2" type="ORF">HAHE_08580</name>
</gene>
<feature type="chain" id="PRO_5046764885" evidence="1">
    <location>
        <begin position="25"/>
        <end position="388"/>
    </location>
</feature>
<reference evidence="2 3" key="1">
    <citation type="submission" date="2021-06" db="EMBL/GenBank/DDBJ databases">
        <title>Complete genome of Haloferula helveola possessing various polysaccharide degrading enzymes.</title>
        <authorList>
            <person name="Takami H."/>
            <person name="Huang C."/>
            <person name="Hamasaki K."/>
        </authorList>
    </citation>
    <scope>NUCLEOTIDE SEQUENCE [LARGE SCALE GENOMIC DNA]</scope>
    <source>
        <strain evidence="2 3">CN-1</strain>
    </source>
</reference>
<keyword evidence="3" id="KW-1185">Reference proteome</keyword>
<accession>A0ABM7R7V5</accession>
<dbReference type="EMBL" id="AP024702">
    <property type="protein sequence ID" value="BCX46950.1"/>
    <property type="molecule type" value="Genomic_DNA"/>
</dbReference>
<dbReference type="Proteomes" id="UP001374893">
    <property type="component" value="Chromosome"/>
</dbReference>
<proteinExistence type="predicted"/>
<evidence type="ECO:0000313" key="3">
    <source>
        <dbReference type="Proteomes" id="UP001374893"/>
    </source>
</evidence>
<dbReference type="RefSeq" id="WP_338688900.1">
    <property type="nucleotide sequence ID" value="NZ_AP024702.1"/>
</dbReference>
<protein>
    <submittedName>
        <fullName evidence="2">Uncharacterized protein</fullName>
    </submittedName>
</protein>
<feature type="signal peptide" evidence="1">
    <location>
        <begin position="1"/>
        <end position="24"/>
    </location>
</feature>
<name>A0ABM7R7V5_9BACT</name>